<evidence type="ECO:0000256" key="1">
    <source>
        <dbReference type="SAM" id="MobiDB-lite"/>
    </source>
</evidence>
<keyword evidence="2" id="KW-0732">Signal</keyword>
<gene>
    <name evidence="3" type="ORF">P0Y49_05645</name>
</gene>
<name>A0AAJ5WBL9_9SPHI</name>
<evidence type="ECO:0008006" key="5">
    <source>
        <dbReference type="Google" id="ProtNLM"/>
    </source>
</evidence>
<feature type="chain" id="PRO_5042598319" description="DUF3300 domain-containing protein" evidence="2">
    <location>
        <begin position="24"/>
        <end position="234"/>
    </location>
</feature>
<reference evidence="3" key="1">
    <citation type="submission" date="2023-03" db="EMBL/GenBank/DDBJ databases">
        <title>Andean soil-derived lignocellulolytic bacterial consortium as a source of novel taxa and putative plastic-active enzymes.</title>
        <authorList>
            <person name="Diaz-Garcia L."/>
            <person name="Chuvochina M."/>
            <person name="Feuerriegel G."/>
            <person name="Bunk B."/>
            <person name="Sproer C."/>
            <person name="Streit W.R."/>
            <person name="Rodriguez L.M."/>
            <person name="Overmann J."/>
            <person name="Jimenez D.J."/>
        </authorList>
    </citation>
    <scope>NUCLEOTIDE SEQUENCE</scope>
    <source>
        <strain evidence="3">MAG 3858</strain>
    </source>
</reference>
<evidence type="ECO:0000313" key="3">
    <source>
        <dbReference type="EMBL" id="WEK20620.1"/>
    </source>
</evidence>
<protein>
    <recommendedName>
        <fullName evidence="5">DUF3300 domain-containing protein</fullName>
    </recommendedName>
</protein>
<feature type="region of interest" description="Disordered" evidence="1">
    <location>
        <begin position="112"/>
        <end position="234"/>
    </location>
</feature>
<evidence type="ECO:0000313" key="4">
    <source>
        <dbReference type="Proteomes" id="UP001214530"/>
    </source>
</evidence>
<feature type="compositionally biased region" description="Basic and acidic residues" evidence="1">
    <location>
        <begin position="216"/>
        <end position="234"/>
    </location>
</feature>
<dbReference type="EMBL" id="CP119313">
    <property type="protein sequence ID" value="WEK20620.1"/>
    <property type="molecule type" value="Genomic_DNA"/>
</dbReference>
<accession>A0AAJ5WBL9</accession>
<proteinExistence type="predicted"/>
<evidence type="ECO:0000256" key="2">
    <source>
        <dbReference type="SAM" id="SignalP"/>
    </source>
</evidence>
<feature type="compositionally biased region" description="Basic and acidic residues" evidence="1">
    <location>
        <begin position="123"/>
        <end position="136"/>
    </location>
</feature>
<organism evidence="3 4">
    <name type="scientific">Candidatus Pedobacter colombiensis</name>
    <dbReference type="NCBI Taxonomy" id="3121371"/>
    <lineage>
        <taxon>Bacteria</taxon>
        <taxon>Pseudomonadati</taxon>
        <taxon>Bacteroidota</taxon>
        <taxon>Sphingobacteriia</taxon>
        <taxon>Sphingobacteriales</taxon>
        <taxon>Sphingobacteriaceae</taxon>
        <taxon>Pedobacter</taxon>
    </lineage>
</organism>
<dbReference type="AlphaFoldDB" id="A0AAJ5WBL9"/>
<sequence length="234" mass="26363">MKKLIIAALIGVASIANINWAHAQIRLSINIGSQPLWGPVGYDHVDYYYLPEIDAYYYVPTGQYIYLVNGAWVWRSYLPARYRNIDLYRTYKVVVNGDKPYLRHNDYRNKYRNYRTSYNKQVIIRDSKDRKYDVVRNRPNNRPTPSHPTRPGNGGPSRPERPGNGGKPERPGNGGPSRPERPGNGGKPERPGNGGPSRPERPGNGGKPERSGNGGKPERPGNDGKGRPENHGRH</sequence>
<feature type="signal peptide" evidence="2">
    <location>
        <begin position="1"/>
        <end position="23"/>
    </location>
</feature>
<dbReference type="Proteomes" id="UP001214530">
    <property type="component" value="Chromosome"/>
</dbReference>